<dbReference type="Gene3D" id="3.30.540.10">
    <property type="entry name" value="Fructose-1,6-Bisphosphatase, subunit A, domain 1"/>
    <property type="match status" value="1"/>
</dbReference>
<keyword evidence="8" id="KW-1185">Reference proteome</keyword>
<gene>
    <name evidence="7" type="ORF">IEZ25_08000</name>
</gene>
<comment type="caution">
    <text evidence="7">The sequence shown here is derived from an EMBL/GenBank/DDBJ whole genome shotgun (WGS) entry which is preliminary data.</text>
</comment>
<dbReference type="Proteomes" id="UP000649289">
    <property type="component" value="Unassembled WGS sequence"/>
</dbReference>
<comment type="catalytic activity">
    <reaction evidence="1 6">
        <text>a myo-inositol phosphate + H2O = myo-inositol + phosphate</text>
        <dbReference type="Rhea" id="RHEA:24056"/>
        <dbReference type="ChEBI" id="CHEBI:15377"/>
        <dbReference type="ChEBI" id="CHEBI:17268"/>
        <dbReference type="ChEBI" id="CHEBI:43474"/>
        <dbReference type="ChEBI" id="CHEBI:84139"/>
        <dbReference type="EC" id="3.1.3.25"/>
    </reaction>
</comment>
<dbReference type="EC" id="3.1.3.25" evidence="6"/>
<evidence type="ECO:0000256" key="3">
    <source>
        <dbReference type="ARBA" id="ARBA00022723"/>
    </source>
</evidence>
<name>A0ABR8MF71_9ACTN</name>
<dbReference type="InterPro" id="IPR020583">
    <property type="entry name" value="Inositol_monoP_metal-BS"/>
</dbReference>
<keyword evidence="4 6" id="KW-0378">Hydrolase</keyword>
<dbReference type="RefSeq" id="WP_191198887.1">
    <property type="nucleotide sequence ID" value="NZ_BAAAPA010000004.1"/>
</dbReference>
<dbReference type="PROSITE" id="PS00629">
    <property type="entry name" value="IMP_1"/>
    <property type="match status" value="1"/>
</dbReference>
<dbReference type="CDD" id="cd01639">
    <property type="entry name" value="IMPase"/>
    <property type="match status" value="1"/>
</dbReference>
<dbReference type="InterPro" id="IPR033942">
    <property type="entry name" value="IMPase"/>
</dbReference>
<keyword evidence="3 6" id="KW-0479">Metal-binding</keyword>
<evidence type="ECO:0000256" key="4">
    <source>
        <dbReference type="ARBA" id="ARBA00022801"/>
    </source>
</evidence>
<evidence type="ECO:0000256" key="5">
    <source>
        <dbReference type="ARBA" id="ARBA00022842"/>
    </source>
</evidence>
<proteinExistence type="inferred from homology"/>
<dbReference type="SUPFAM" id="SSF56655">
    <property type="entry name" value="Carbohydrate phosphatase"/>
    <property type="match status" value="1"/>
</dbReference>
<protein>
    <recommendedName>
        <fullName evidence="6">Inositol-1-monophosphatase</fullName>
        <ecNumber evidence="6">3.1.3.25</ecNumber>
    </recommendedName>
</protein>
<dbReference type="PRINTS" id="PR00377">
    <property type="entry name" value="IMPHPHTASES"/>
</dbReference>
<dbReference type="InterPro" id="IPR000760">
    <property type="entry name" value="Inositol_monophosphatase-like"/>
</dbReference>
<accession>A0ABR8MF71</accession>
<dbReference type="PANTHER" id="PTHR20854:SF4">
    <property type="entry name" value="INOSITOL-1-MONOPHOSPHATASE-RELATED"/>
    <property type="match status" value="1"/>
</dbReference>
<comment type="cofactor">
    <cofactor evidence="2 6">
        <name>Mg(2+)</name>
        <dbReference type="ChEBI" id="CHEBI:18420"/>
    </cofactor>
</comment>
<keyword evidence="5 6" id="KW-0460">Magnesium</keyword>
<evidence type="ECO:0000313" key="8">
    <source>
        <dbReference type="Proteomes" id="UP000649289"/>
    </source>
</evidence>
<dbReference type="EMBL" id="JACXYY010000003">
    <property type="protein sequence ID" value="MBD3914553.1"/>
    <property type="molecule type" value="Genomic_DNA"/>
</dbReference>
<reference evidence="7 8" key="1">
    <citation type="submission" date="2020-09" db="EMBL/GenBank/DDBJ databases">
        <title>novel species in genus Nocardioides.</title>
        <authorList>
            <person name="Zhang G."/>
        </authorList>
    </citation>
    <scope>NUCLEOTIDE SEQUENCE [LARGE SCALE GENOMIC DNA]</scope>
    <source>
        <strain evidence="7 8">19197</strain>
    </source>
</reference>
<evidence type="ECO:0000256" key="6">
    <source>
        <dbReference type="RuleBase" id="RU364068"/>
    </source>
</evidence>
<evidence type="ECO:0000256" key="1">
    <source>
        <dbReference type="ARBA" id="ARBA00001033"/>
    </source>
</evidence>
<dbReference type="PANTHER" id="PTHR20854">
    <property type="entry name" value="INOSITOL MONOPHOSPHATASE"/>
    <property type="match status" value="1"/>
</dbReference>
<sequence length="269" mass="28352">MSAGPDELRDIALAVGREAAVLARAMREEGVDVADTKSSGTDVVTRADRAVEDLLRRRILEQRPDDSILGEEGDDHAGTSGVRWIVDPIDGTVNYLYGLRDCAVSVAAERDGELVAGAVVGIGAPVEYAAATGHGATRDGQPISVRPDTPVGQRLVHTGFGYRAEVRAHQSACLARLLPQVRDIRRFGSAALDICHVADGSGDAYVEEGPMPWDWSAAAVVLREAGGRFGVLPGTMALEGWPAESVVVATPADGWDAFVGLLREAGFLA</sequence>
<organism evidence="7 8">
    <name type="scientific">Nocardioides hwasunensis</name>
    <dbReference type="NCBI Taxonomy" id="397258"/>
    <lineage>
        <taxon>Bacteria</taxon>
        <taxon>Bacillati</taxon>
        <taxon>Actinomycetota</taxon>
        <taxon>Actinomycetes</taxon>
        <taxon>Propionibacteriales</taxon>
        <taxon>Nocardioidaceae</taxon>
        <taxon>Nocardioides</taxon>
    </lineage>
</organism>
<dbReference type="Pfam" id="PF00459">
    <property type="entry name" value="Inositol_P"/>
    <property type="match status" value="1"/>
</dbReference>
<evidence type="ECO:0000256" key="2">
    <source>
        <dbReference type="ARBA" id="ARBA00001946"/>
    </source>
</evidence>
<evidence type="ECO:0000313" key="7">
    <source>
        <dbReference type="EMBL" id="MBD3914553.1"/>
    </source>
</evidence>
<comment type="similarity">
    <text evidence="6">Belongs to the inositol monophosphatase superfamily.</text>
</comment>
<dbReference type="Gene3D" id="3.40.190.80">
    <property type="match status" value="1"/>
</dbReference>